<gene>
    <name evidence="2" type="ORF">TCDM_12812</name>
</gene>
<comment type="caution">
    <text evidence="2">The sequence shown here is derived from an EMBL/GenBank/DDBJ whole genome shotgun (WGS) entry which is preliminary data.</text>
</comment>
<keyword evidence="1" id="KW-0732">Signal</keyword>
<dbReference type="VEuPathDB" id="TriTrypDB:TCDM_12812"/>
<sequence length="84" mass="9306">MNPPWLLLLVVAVAVCSRCTVLPSALPCVCVRELLLLGVTAAGMMMPLTVDGWRCSLSHLFTLLVFSFLRLTHTHARKEVTTKR</sequence>
<accession>V5AUC2</accession>
<feature type="chain" id="PRO_5004730913" evidence="1">
    <location>
        <begin position="20"/>
        <end position="84"/>
    </location>
</feature>
<dbReference type="EMBL" id="AYLP01000707">
    <property type="protein sequence ID" value="ESS55698.1"/>
    <property type="molecule type" value="Genomic_DNA"/>
</dbReference>
<name>V5AUC2_TRYCR</name>
<feature type="signal peptide" evidence="1">
    <location>
        <begin position="1"/>
        <end position="19"/>
    </location>
</feature>
<proteinExistence type="predicted"/>
<reference evidence="2 3" key="1">
    <citation type="journal article" date="2014" name="Genome Announc.">
        <title>Trypanosoma cruzi Clone Dm28c Draft Genome Sequence.</title>
        <authorList>
            <person name="Grisard E.C."/>
            <person name="Teixeira S.M."/>
            <person name="de Almeida L.G."/>
            <person name="Stoco P.H."/>
            <person name="Gerber A.L."/>
            <person name="Talavera-Lopez C."/>
            <person name="Lima O.C."/>
            <person name="Andersson B."/>
            <person name="de Vasconcelos A.T."/>
        </authorList>
    </citation>
    <scope>NUCLEOTIDE SEQUENCE [LARGE SCALE GENOMIC DNA]</scope>
    <source>
        <strain evidence="2 3">Dm28c</strain>
    </source>
</reference>
<evidence type="ECO:0000313" key="2">
    <source>
        <dbReference type="EMBL" id="ESS55698.1"/>
    </source>
</evidence>
<dbReference type="AlphaFoldDB" id="V5AUC2"/>
<protein>
    <submittedName>
        <fullName evidence="2">Trans-sialidase</fullName>
    </submittedName>
</protein>
<evidence type="ECO:0000313" key="3">
    <source>
        <dbReference type="Proteomes" id="UP000017861"/>
    </source>
</evidence>
<evidence type="ECO:0000256" key="1">
    <source>
        <dbReference type="SAM" id="SignalP"/>
    </source>
</evidence>
<organism evidence="2 3">
    <name type="scientific">Trypanosoma cruzi Dm28c</name>
    <dbReference type="NCBI Taxonomy" id="1416333"/>
    <lineage>
        <taxon>Eukaryota</taxon>
        <taxon>Discoba</taxon>
        <taxon>Euglenozoa</taxon>
        <taxon>Kinetoplastea</taxon>
        <taxon>Metakinetoplastina</taxon>
        <taxon>Trypanosomatida</taxon>
        <taxon>Trypanosomatidae</taxon>
        <taxon>Trypanosoma</taxon>
        <taxon>Schizotrypanum</taxon>
    </lineage>
</organism>
<dbReference type="Proteomes" id="UP000017861">
    <property type="component" value="Unassembled WGS sequence"/>
</dbReference>